<evidence type="ECO:0000256" key="4">
    <source>
        <dbReference type="ARBA" id="ARBA00022722"/>
    </source>
</evidence>
<comment type="function">
    <text evidence="11">Required for correct processing of both the 5' and 3' ends of 5S rRNA precursor. Cleaves both sides of a double-stranded region yielding mature 5S rRNA in one step.</text>
</comment>
<gene>
    <name evidence="11" type="primary">rnmV</name>
    <name evidence="14" type="ORF">SAMN05444487_10722</name>
</gene>
<dbReference type="InterPro" id="IPR006171">
    <property type="entry name" value="TOPRIM_dom"/>
</dbReference>
<evidence type="ECO:0000313" key="14">
    <source>
        <dbReference type="EMBL" id="SDW85755.1"/>
    </source>
</evidence>
<dbReference type="AlphaFoldDB" id="A0A1H2WYU4"/>
<keyword evidence="3 11" id="KW-0698">rRNA processing</keyword>
<dbReference type="Pfam" id="PF01751">
    <property type="entry name" value="Toprim"/>
    <property type="match status" value="1"/>
</dbReference>
<keyword evidence="8 11" id="KW-0378">Hydrolase</keyword>
<dbReference type="GO" id="GO:0046872">
    <property type="term" value="F:metal ion binding"/>
    <property type="evidence" value="ECO:0007669"/>
    <property type="project" value="UniProtKB-KW"/>
</dbReference>
<evidence type="ECO:0000256" key="8">
    <source>
        <dbReference type="ARBA" id="ARBA00022801"/>
    </source>
</evidence>
<dbReference type="InterPro" id="IPR004466">
    <property type="entry name" value="RNase_M5"/>
</dbReference>
<dbReference type="PANTHER" id="PTHR39156">
    <property type="entry name" value="RIBONUCLEASE M5"/>
    <property type="match status" value="1"/>
</dbReference>
<dbReference type="HAMAP" id="MF_01469">
    <property type="entry name" value="RNase_M5"/>
    <property type="match status" value="1"/>
</dbReference>
<keyword evidence="6 11" id="KW-0699">rRNA-binding</keyword>
<dbReference type="FunFam" id="3.40.1360.10:FF:000006">
    <property type="entry name" value="Ribonuclease M5"/>
    <property type="match status" value="1"/>
</dbReference>
<dbReference type="NCBIfam" id="TIGR00334">
    <property type="entry name" value="5S_RNA_mat_M5"/>
    <property type="match status" value="1"/>
</dbReference>
<dbReference type="CDD" id="cd01027">
    <property type="entry name" value="TOPRIM_RNase_M5_like"/>
    <property type="match status" value="1"/>
</dbReference>
<evidence type="ECO:0000259" key="13">
    <source>
        <dbReference type="PROSITE" id="PS50880"/>
    </source>
</evidence>
<keyword evidence="10 11" id="KW-0694">RNA-binding</keyword>
<dbReference type="GO" id="GO:0005737">
    <property type="term" value="C:cytoplasm"/>
    <property type="evidence" value="ECO:0007669"/>
    <property type="project" value="UniProtKB-SubCell"/>
</dbReference>
<dbReference type="InterPro" id="IPR034141">
    <property type="entry name" value="TOPRIM_RNase_M5-like"/>
</dbReference>
<evidence type="ECO:0000256" key="2">
    <source>
        <dbReference type="ARBA" id="ARBA00022517"/>
    </source>
</evidence>
<dbReference type="Gene3D" id="3.40.1360.10">
    <property type="match status" value="1"/>
</dbReference>
<protein>
    <recommendedName>
        <fullName evidence="11 12">Ribonuclease M5</fullName>
        <ecNumber evidence="11 12">3.1.26.8</ecNumber>
    </recommendedName>
    <alternativeName>
        <fullName evidence="11">RNase M5</fullName>
    </alternativeName>
    <alternativeName>
        <fullName evidence="11">Ribosomal RNA terminal maturase M5</fullName>
    </alternativeName>
</protein>
<dbReference type="PANTHER" id="PTHR39156:SF1">
    <property type="entry name" value="RIBONUCLEASE M5"/>
    <property type="match status" value="1"/>
</dbReference>
<dbReference type="RefSeq" id="WP_091738972.1">
    <property type="nucleotide sequence ID" value="NZ_FNNQ01000007.1"/>
</dbReference>
<comment type="similarity">
    <text evidence="11">Belongs to the ribonuclease M5 family.</text>
</comment>
<keyword evidence="15" id="KW-1185">Reference proteome</keyword>
<evidence type="ECO:0000256" key="1">
    <source>
        <dbReference type="ARBA" id="ARBA00022490"/>
    </source>
</evidence>
<dbReference type="GO" id="GO:0043822">
    <property type="term" value="F:ribonuclease M5 activity"/>
    <property type="evidence" value="ECO:0007669"/>
    <property type="project" value="UniProtKB-UniRule"/>
</dbReference>
<dbReference type="PROSITE" id="PS50880">
    <property type="entry name" value="TOPRIM"/>
    <property type="match status" value="1"/>
</dbReference>
<sequence length="197" mass="21807">MNNIKEQIESRRKIHDVIVVEGKNDTVAILRAVEADTIETRGSAVGSDVIAEVKRAQEKRGVIILTDPDGAGERIRRIISQEVPGCKQAFLPQDEARGEKGLGVEHAKPEAIRCALAEARTEDATLSPLISWEAYLEAGLAGGKDSGKIRERLAEALGIGYANGKQFYRRLHLLRITREEFEEALCRAKEEREEPHG</sequence>
<dbReference type="Proteomes" id="UP000198534">
    <property type="component" value="Unassembled WGS sequence"/>
</dbReference>
<keyword evidence="5" id="KW-0479">Metal-binding</keyword>
<proteinExistence type="inferred from homology"/>
<dbReference type="SMART" id="SM00493">
    <property type="entry name" value="TOPRIM"/>
    <property type="match status" value="1"/>
</dbReference>
<accession>A0A1H2WYU4</accession>
<evidence type="ECO:0000256" key="3">
    <source>
        <dbReference type="ARBA" id="ARBA00022552"/>
    </source>
</evidence>
<dbReference type="OrthoDB" id="9791329at2"/>
<comment type="catalytic activity">
    <reaction evidence="11">
        <text>Endonucleolytic cleavage of RNA, removing 21 and 42 nucleotides, respectively, from the 5'- and 3'-termini of a 5S-rRNA precursor.</text>
        <dbReference type="EC" id="3.1.26.8"/>
    </reaction>
</comment>
<dbReference type="SUPFAM" id="SSF110455">
    <property type="entry name" value="Toprim domain"/>
    <property type="match status" value="1"/>
</dbReference>
<keyword evidence="4 11" id="KW-0540">Nuclease</keyword>
<keyword evidence="9" id="KW-0460">Magnesium</keyword>
<reference evidence="14 15" key="1">
    <citation type="submission" date="2016-10" db="EMBL/GenBank/DDBJ databases">
        <authorList>
            <person name="de Groot N.N."/>
        </authorList>
    </citation>
    <scope>NUCLEOTIDE SEQUENCE [LARGE SCALE GENOMIC DNA]</scope>
    <source>
        <strain evidence="14 15">DSM 45610</strain>
    </source>
</reference>
<dbReference type="Pfam" id="PF13331">
    <property type="entry name" value="DUF4093"/>
    <property type="match status" value="1"/>
</dbReference>
<dbReference type="GO" id="GO:0006364">
    <property type="term" value="P:rRNA processing"/>
    <property type="evidence" value="ECO:0007669"/>
    <property type="project" value="UniProtKB-UniRule"/>
</dbReference>
<evidence type="ECO:0000313" key="15">
    <source>
        <dbReference type="Proteomes" id="UP000198534"/>
    </source>
</evidence>
<dbReference type="EMBL" id="FNNQ01000007">
    <property type="protein sequence ID" value="SDW85755.1"/>
    <property type="molecule type" value="Genomic_DNA"/>
</dbReference>
<dbReference type="EC" id="3.1.26.8" evidence="11 12"/>
<evidence type="ECO:0000256" key="7">
    <source>
        <dbReference type="ARBA" id="ARBA00022759"/>
    </source>
</evidence>
<feature type="domain" description="Toprim" evidence="13">
    <location>
        <begin position="15"/>
        <end position="105"/>
    </location>
</feature>
<keyword evidence="7 11" id="KW-0255">Endonuclease</keyword>
<name>A0A1H2WYU4_9BACL</name>
<dbReference type="GO" id="GO:0019843">
    <property type="term" value="F:rRNA binding"/>
    <property type="evidence" value="ECO:0007669"/>
    <property type="project" value="UniProtKB-KW"/>
</dbReference>
<evidence type="ECO:0000256" key="10">
    <source>
        <dbReference type="ARBA" id="ARBA00022884"/>
    </source>
</evidence>
<dbReference type="STRING" id="1048340.SAMN05444487_10722"/>
<evidence type="ECO:0000256" key="6">
    <source>
        <dbReference type="ARBA" id="ARBA00022730"/>
    </source>
</evidence>
<evidence type="ECO:0000256" key="5">
    <source>
        <dbReference type="ARBA" id="ARBA00022723"/>
    </source>
</evidence>
<evidence type="ECO:0000256" key="11">
    <source>
        <dbReference type="HAMAP-Rule" id="MF_01469"/>
    </source>
</evidence>
<keyword evidence="2 11" id="KW-0690">Ribosome biogenesis</keyword>
<keyword evidence="1 11" id="KW-0963">Cytoplasm</keyword>
<comment type="subcellular location">
    <subcellularLocation>
        <location evidence="11">Cytoplasm</location>
    </subcellularLocation>
</comment>
<evidence type="ECO:0000256" key="9">
    <source>
        <dbReference type="ARBA" id="ARBA00022842"/>
    </source>
</evidence>
<evidence type="ECO:0000256" key="12">
    <source>
        <dbReference type="NCBIfam" id="TIGR00334"/>
    </source>
</evidence>
<dbReference type="InterPro" id="IPR025156">
    <property type="entry name" value="RNase_M5_C"/>
</dbReference>
<organism evidence="14 15">
    <name type="scientific">Marininema mesophilum</name>
    <dbReference type="NCBI Taxonomy" id="1048340"/>
    <lineage>
        <taxon>Bacteria</taxon>
        <taxon>Bacillati</taxon>
        <taxon>Bacillota</taxon>
        <taxon>Bacilli</taxon>
        <taxon>Bacillales</taxon>
        <taxon>Thermoactinomycetaceae</taxon>
        <taxon>Marininema</taxon>
    </lineage>
</organism>